<reference evidence="3" key="1">
    <citation type="submission" date="2020-11" db="EMBL/GenBank/DDBJ databases">
        <title>Nocardioides sp. CBS4Y-1, whole genome shotgun sequence.</title>
        <authorList>
            <person name="Tuo L."/>
        </authorList>
    </citation>
    <scope>NUCLEOTIDE SEQUENCE</scope>
    <source>
        <strain evidence="3">CBS4Y-1</strain>
    </source>
</reference>
<evidence type="ECO:0000256" key="1">
    <source>
        <dbReference type="SAM" id="MobiDB-lite"/>
    </source>
</evidence>
<feature type="compositionally biased region" description="Polar residues" evidence="1">
    <location>
        <begin position="138"/>
        <end position="154"/>
    </location>
</feature>
<proteinExistence type="predicted"/>
<keyword evidence="4" id="KW-1185">Reference proteome</keyword>
<gene>
    <name evidence="3" type="ORF">ISG29_12580</name>
</gene>
<dbReference type="RefSeq" id="WP_194503798.1">
    <property type="nucleotide sequence ID" value="NZ_JADIVZ010000006.1"/>
</dbReference>
<comment type="caution">
    <text evidence="3">The sequence shown here is derived from an EMBL/GenBank/DDBJ whole genome shotgun (WGS) entry which is preliminary data.</text>
</comment>
<sequence>MNQYTTGAQRHMGVSMKKLIVGLLMAALASFGLVATTSTSAQAACTGGYSDCTPTTLQFKAIKQPRKGKVKFKFKVTAEDGAMPAGRITVTCFNLKYNTTYNYTFNYSGSNGFEKKSRLGFRSGKTVCIANYTPESSEYGTSANSDNVNPNGRNHFNKRNR</sequence>
<keyword evidence="2" id="KW-0732">Signal</keyword>
<evidence type="ECO:0000256" key="2">
    <source>
        <dbReference type="SAM" id="SignalP"/>
    </source>
</evidence>
<dbReference type="Proteomes" id="UP000656804">
    <property type="component" value="Unassembled WGS sequence"/>
</dbReference>
<accession>A0A930V274</accession>
<organism evidence="3 4">
    <name type="scientific">Nocardioides acrostichi</name>
    <dbReference type="NCBI Taxonomy" id="2784339"/>
    <lineage>
        <taxon>Bacteria</taxon>
        <taxon>Bacillati</taxon>
        <taxon>Actinomycetota</taxon>
        <taxon>Actinomycetes</taxon>
        <taxon>Propionibacteriales</taxon>
        <taxon>Nocardioidaceae</taxon>
        <taxon>Nocardioides</taxon>
    </lineage>
</organism>
<feature type="signal peptide" evidence="2">
    <location>
        <begin position="1"/>
        <end position="43"/>
    </location>
</feature>
<dbReference type="AlphaFoldDB" id="A0A930V274"/>
<evidence type="ECO:0000313" key="4">
    <source>
        <dbReference type="Proteomes" id="UP000656804"/>
    </source>
</evidence>
<protein>
    <submittedName>
        <fullName evidence="3">Uncharacterized protein</fullName>
    </submittedName>
</protein>
<feature type="region of interest" description="Disordered" evidence="1">
    <location>
        <begin position="138"/>
        <end position="161"/>
    </location>
</feature>
<name>A0A930V274_9ACTN</name>
<evidence type="ECO:0000313" key="3">
    <source>
        <dbReference type="EMBL" id="MBF4162526.1"/>
    </source>
</evidence>
<feature type="chain" id="PRO_5037802316" evidence="2">
    <location>
        <begin position="44"/>
        <end position="161"/>
    </location>
</feature>
<dbReference type="EMBL" id="JADIVZ010000006">
    <property type="protein sequence ID" value="MBF4162526.1"/>
    <property type="molecule type" value="Genomic_DNA"/>
</dbReference>